<gene>
    <name evidence="2" type="ORF">LCGC14_2864720</name>
</gene>
<dbReference type="AlphaFoldDB" id="A0A0F9ACW5"/>
<accession>A0A0F9ACW5</accession>
<evidence type="ECO:0000313" key="2">
    <source>
        <dbReference type="EMBL" id="KKK76334.1"/>
    </source>
</evidence>
<comment type="caution">
    <text evidence="2">The sequence shown here is derived from an EMBL/GenBank/DDBJ whole genome shotgun (WGS) entry which is preliminary data.</text>
</comment>
<feature type="region of interest" description="Disordered" evidence="1">
    <location>
        <begin position="1"/>
        <end position="35"/>
    </location>
</feature>
<proteinExistence type="predicted"/>
<name>A0A0F9ACW5_9ZZZZ</name>
<protein>
    <submittedName>
        <fullName evidence="2">Uncharacterized protein</fullName>
    </submittedName>
</protein>
<organism evidence="2">
    <name type="scientific">marine sediment metagenome</name>
    <dbReference type="NCBI Taxonomy" id="412755"/>
    <lineage>
        <taxon>unclassified sequences</taxon>
        <taxon>metagenomes</taxon>
        <taxon>ecological metagenomes</taxon>
    </lineage>
</organism>
<dbReference type="EMBL" id="LAZR01055453">
    <property type="protein sequence ID" value="KKK76334.1"/>
    <property type="molecule type" value="Genomic_DNA"/>
</dbReference>
<evidence type="ECO:0000256" key="1">
    <source>
        <dbReference type="SAM" id="MobiDB-lite"/>
    </source>
</evidence>
<sequence length="104" mass="11059">MRQQGPEAGISGHHHPAAKGRSSAPVGNAVNDFGSRIRKNSDVCSRVSEVLRLQLQPKDAVFPHRNRSRRCGPGAAAVLDPQRMGLFEGASSAESVGRFRGVSA</sequence>
<reference evidence="2" key="1">
    <citation type="journal article" date="2015" name="Nature">
        <title>Complex archaea that bridge the gap between prokaryotes and eukaryotes.</title>
        <authorList>
            <person name="Spang A."/>
            <person name="Saw J.H."/>
            <person name="Jorgensen S.L."/>
            <person name="Zaremba-Niedzwiedzka K."/>
            <person name="Martijn J."/>
            <person name="Lind A.E."/>
            <person name="van Eijk R."/>
            <person name="Schleper C."/>
            <person name="Guy L."/>
            <person name="Ettema T.J."/>
        </authorList>
    </citation>
    <scope>NUCLEOTIDE SEQUENCE</scope>
</reference>